<name>A0A178ZJI5_9EURO</name>
<dbReference type="InterPro" id="IPR000073">
    <property type="entry name" value="AB_hydrolase_1"/>
</dbReference>
<evidence type="ECO:0000259" key="1">
    <source>
        <dbReference type="Pfam" id="PF00561"/>
    </source>
</evidence>
<dbReference type="InterPro" id="IPR050228">
    <property type="entry name" value="Carboxylesterase_BioH"/>
</dbReference>
<evidence type="ECO:0000313" key="3">
    <source>
        <dbReference type="Proteomes" id="UP000078343"/>
    </source>
</evidence>
<dbReference type="Pfam" id="PF00561">
    <property type="entry name" value="Abhydrolase_1"/>
    <property type="match status" value="1"/>
</dbReference>
<reference evidence="2 3" key="1">
    <citation type="submission" date="2016-04" db="EMBL/GenBank/DDBJ databases">
        <title>Draft genome of Fonsecaea erecta CBS 125763.</title>
        <authorList>
            <person name="Weiss V.A."/>
            <person name="Vicente V.A."/>
            <person name="Raittz R.T."/>
            <person name="Moreno L.F."/>
            <person name="De Souza E.M."/>
            <person name="Pedrosa F.O."/>
            <person name="Steffens M.B."/>
            <person name="Faoro H."/>
            <person name="Tadra-Sfeir M.Z."/>
            <person name="Najafzadeh M.J."/>
            <person name="Felipe M.S."/>
            <person name="Teixeira M."/>
            <person name="Sun J."/>
            <person name="Xi L."/>
            <person name="Gomes R."/>
            <person name="De Azevedo C.M."/>
            <person name="Salgado C.G."/>
            <person name="Da Silva M.B."/>
            <person name="Nascimento M.F."/>
            <person name="Queiroz-Telles F."/>
            <person name="Attili D.S."/>
            <person name="Gorbushina A."/>
        </authorList>
    </citation>
    <scope>NUCLEOTIDE SEQUENCE [LARGE SCALE GENOMIC DNA]</scope>
    <source>
        <strain evidence="2 3">CBS 125763</strain>
    </source>
</reference>
<protein>
    <recommendedName>
        <fullName evidence="1">AB hydrolase-1 domain-containing protein</fullName>
    </recommendedName>
</protein>
<dbReference type="SUPFAM" id="SSF53474">
    <property type="entry name" value="alpha/beta-Hydrolases"/>
    <property type="match status" value="1"/>
</dbReference>
<dbReference type="OrthoDB" id="9978720at2759"/>
<keyword evidence="3" id="KW-1185">Reference proteome</keyword>
<sequence>MSVATDLDIVETPCHRRYFHVGGVYEEDKGTSYGGQIMRGQTYVECLTPLGGAKREYPLVFVHGGAQSGLNWLHTPDGRKGWASYFLDHGYTVYLLDTASRGRSAPSLDQKHTQYPTGFVEDQFTATKVAAKWPQARLHTQWPGTGQRGDPVFDQFYASTLPSMTDLVTSQQGQKAGIVALLDRIGRPSILVTHSQGGPGGWLAADARPSLVKAIVAVEPNGPPFSGTHPSNGARARMWGLADIPLEFAPPVTDPSELHLVTHPSTQNDRSPVILQDEGEGRVGHKLKNLQDIPVLVEVGEASYHAEFDHATVAFLRQAGVACDFIRLEELGIKGNGHMQMLELNNLAIAQVLQKWIEDKVSHDVGQTSL</sequence>
<organism evidence="2 3">
    <name type="scientific">Fonsecaea erecta</name>
    <dbReference type="NCBI Taxonomy" id="1367422"/>
    <lineage>
        <taxon>Eukaryota</taxon>
        <taxon>Fungi</taxon>
        <taxon>Dikarya</taxon>
        <taxon>Ascomycota</taxon>
        <taxon>Pezizomycotina</taxon>
        <taxon>Eurotiomycetes</taxon>
        <taxon>Chaetothyriomycetidae</taxon>
        <taxon>Chaetothyriales</taxon>
        <taxon>Herpotrichiellaceae</taxon>
        <taxon>Fonsecaea</taxon>
    </lineage>
</organism>
<comment type="caution">
    <text evidence="2">The sequence shown here is derived from an EMBL/GenBank/DDBJ whole genome shotgun (WGS) entry which is preliminary data.</text>
</comment>
<dbReference type="CDD" id="cd12809">
    <property type="entry name" value="Esterase_713_like-2"/>
    <property type="match status" value="1"/>
</dbReference>
<dbReference type="PANTHER" id="PTHR43194:SF4">
    <property type="entry name" value="AB HYDROLASE-1 DOMAIN-CONTAINING PROTEIN"/>
    <property type="match status" value="1"/>
</dbReference>
<dbReference type="InterPro" id="IPR029058">
    <property type="entry name" value="AB_hydrolase_fold"/>
</dbReference>
<dbReference type="Proteomes" id="UP000078343">
    <property type="component" value="Unassembled WGS sequence"/>
</dbReference>
<dbReference type="STRING" id="1367422.A0A178ZJI5"/>
<dbReference type="AlphaFoldDB" id="A0A178ZJI5"/>
<evidence type="ECO:0000313" key="2">
    <source>
        <dbReference type="EMBL" id="OAP59353.1"/>
    </source>
</evidence>
<dbReference type="EMBL" id="LVYI01000005">
    <property type="protein sequence ID" value="OAP59353.1"/>
    <property type="molecule type" value="Genomic_DNA"/>
</dbReference>
<feature type="domain" description="AB hydrolase-1" evidence="1">
    <location>
        <begin position="57"/>
        <end position="240"/>
    </location>
</feature>
<gene>
    <name evidence="2" type="ORF">AYL99_06651</name>
</gene>
<dbReference type="PANTHER" id="PTHR43194">
    <property type="entry name" value="HYDROLASE ALPHA/BETA FOLD FAMILY"/>
    <property type="match status" value="1"/>
</dbReference>
<accession>A0A178ZJI5</accession>
<dbReference type="RefSeq" id="XP_018692720.1">
    <property type="nucleotide sequence ID" value="XM_018838160.1"/>
</dbReference>
<dbReference type="Gene3D" id="3.40.50.1820">
    <property type="entry name" value="alpha/beta hydrolase"/>
    <property type="match status" value="1"/>
</dbReference>
<proteinExistence type="predicted"/>
<dbReference type="GeneID" id="30010819"/>